<name>U9SVC2_RHIID</name>
<dbReference type="InterPro" id="IPR009057">
    <property type="entry name" value="Homeodomain-like_sf"/>
</dbReference>
<gene>
    <name evidence="2" type="ORF">GLOINDRAFT_9089</name>
</gene>
<evidence type="ECO:0000313" key="2">
    <source>
        <dbReference type="EMBL" id="ERZ99854.1"/>
    </source>
</evidence>
<accession>U9SVC2</accession>
<protein>
    <recommendedName>
        <fullName evidence="3">Transposase Tc1-like domain-containing protein</fullName>
    </recommendedName>
</protein>
<dbReference type="AlphaFoldDB" id="U9SVC2"/>
<feature type="region of interest" description="Disordered" evidence="1">
    <location>
        <begin position="1"/>
        <end position="37"/>
    </location>
</feature>
<dbReference type="EMBL" id="KI297638">
    <property type="protein sequence ID" value="ERZ99854.1"/>
    <property type="molecule type" value="Genomic_DNA"/>
</dbReference>
<proteinExistence type="predicted"/>
<evidence type="ECO:0000256" key="1">
    <source>
        <dbReference type="SAM" id="MobiDB-lite"/>
    </source>
</evidence>
<organism evidence="2">
    <name type="scientific">Rhizophagus irregularis (strain DAOM 181602 / DAOM 197198 / MUCL 43194)</name>
    <name type="common">Arbuscular mycorrhizal fungus</name>
    <name type="synonym">Glomus intraradices</name>
    <dbReference type="NCBI Taxonomy" id="747089"/>
    <lineage>
        <taxon>Eukaryota</taxon>
        <taxon>Fungi</taxon>
        <taxon>Fungi incertae sedis</taxon>
        <taxon>Mucoromycota</taxon>
        <taxon>Glomeromycotina</taxon>
        <taxon>Glomeromycetes</taxon>
        <taxon>Glomerales</taxon>
        <taxon>Glomeraceae</taxon>
        <taxon>Rhizophagus</taxon>
    </lineage>
</organism>
<dbReference type="SUPFAM" id="SSF46689">
    <property type="entry name" value="Homeodomain-like"/>
    <property type="match status" value="1"/>
</dbReference>
<sequence>MYISSSTINDTIRRHKKTGSAIPEKRPGHPKSLTQRDKQTLQRIIRDNWFSPLGDITNRLNFSFDITLHNNTVRKYLYDKGLGSYVTHESRFALFESDGRVRVWRSPGEAYNKDCILPTVKFEGGSVMF</sequence>
<dbReference type="HOGENOM" id="CLU_1949968_0_0_1"/>
<dbReference type="Gene3D" id="3.30.420.10">
    <property type="entry name" value="Ribonuclease H-like superfamily/Ribonuclease H"/>
    <property type="match status" value="1"/>
</dbReference>
<dbReference type="VEuPathDB" id="FungiDB:RhiirFUN_001150"/>
<dbReference type="GO" id="GO:0003676">
    <property type="term" value="F:nucleic acid binding"/>
    <property type="evidence" value="ECO:0007669"/>
    <property type="project" value="InterPro"/>
</dbReference>
<reference evidence="2" key="1">
    <citation type="submission" date="2013-07" db="EMBL/GenBank/DDBJ databases">
        <title>The genome of an arbuscular mycorrhizal fungus provides insights into the evolution of the oldest plant symbiosis.</title>
        <authorList>
            <consortium name="DOE Joint Genome Institute"/>
            <person name="Tisserant E."/>
            <person name="Malbreil M."/>
            <person name="Kuo A."/>
            <person name="Kohler A."/>
            <person name="Symeonidi A."/>
            <person name="Balestrini R."/>
            <person name="Charron P."/>
            <person name="Duensing N."/>
            <person name="Frei-dit-Frey N."/>
            <person name="Gianinazzi-Pearson V."/>
            <person name="Gilbert B."/>
            <person name="Handa Y."/>
            <person name="Hijri M."/>
            <person name="Kaul R."/>
            <person name="Kawaguchi M."/>
            <person name="Krajinski F."/>
            <person name="Lammers P."/>
            <person name="Lapierre D."/>
            <person name="Masclaux F.G."/>
            <person name="Murat C."/>
            <person name="Morin E."/>
            <person name="Ndikumana S."/>
            <person name="Pagni M."/>
            <person name="Petitpierre D."/>
            <person name="Requena N."/>
            <person name="Rosikiewicz P."/>
            <person name="Riley R."/>
            <person name="Saito K."/>
            <person name="San Clemente H."/>
            <person name="Shapiro H."/>
            <person name="van Tuinen D."/>
            <person name="Becard G."/>
            <person name="Bonfante P."/>
            <person name="Paszkowski U."/>
            <person name="Shachar-Hill Y."/>
            <person name="Young J.P."/>
            <person name="Sanders I.R."/>
            <person name="Henrissat B."/>
            <person name="Rensing S.A."/>
            <person name="Grigoriev I.V."/>
            <person name="Corradi N."/>
            <person name="Roux C."/>
            <person name="Martin F."/>
        </authorList>
    </citation>
    <scope>NUCLEOTIDE SEQUENCE</scope>
    <source>
        <strain evidence="2">DAOM 197198</strain>
    </source>
</reference>
<feature type="compositionally biased region" description="Polar residues" evidence="1">
    <location>
        <begin position="1"/>
        <end position="10"/>
    </location>
</feature>
<dbReference type="InterPro" id="IPR036397">
    <property type="entry name" value="RNaseH_sf"/>
</dbReference>
<evidence type="ECO:0008006" key="3">
    <source>
        <dbReference type="Google" id="ProtNLM"/>
    </source>
</evidence>